<dbReference type="Proteomes" id="UP000035017">
    <property type="component" value="Unassembled WGS sequence"/>
</dbReference>
<comment type="caution">
    <text evidence="2">The sequence shown here is derived from an EMBL/GenBank/DDBJ whole genome shotgun (WGS) entry which is preliminary data.</text>
</comment>
<evidence type="ECO:0000313" key="2">
    <source>
        <dbReference type="EMBL" id="KIQ05019.1"/>
    </source>
</evidence>
<evidence type="ECO:0000256" key="1">
    <source>
        <dbReference type="SAM" id="Phobius"/>
    </source>
</evidence>
<keyword evidence="1" id="KW-1133">Transmembrane helix</keyword>
<feature type="transmembrane region" description="Helical" evidence="1">
    <location>
        <begin position="12"/>
        <end position="29"/>
    </location>
</feature>
<name>A0A0D0L2A8_AGRTU</name>
<reference evidence="2 3" key="1">
    <citation type="submission" date="2014-12" db="EMBL/GenBank/DDBJ databases">
        <title>16Stimator: statistical estimation of ribosomal gene copy numbers from draft genome assemblies.</title>
        <authorList>
            <person name="Perisin M.A."/>
            <person name="Vetter M."/>
            <person name="Gilbert J.A."/>
            <person name="Bergelson J."/>
        </authorList>
    </citation>
    <scope>NUCLEOTIDE SEQUENCE [LARGE SCALE GENOMIC DNA]</scope>
    <source>
        <strain evidence="2 3">MEJ076</strain>
    </source>
</reference>
<keyword evidence="1" id="KW-0812">Transmembrane</keyword>
<organism evidence="2 3">
    <name type="scientific">Agrobacterium tumefaciens</name>
    <dbReference type="NCBI Taxonomy" id="358"/>
    <lineage>
        <taxon>Bacteria</taxon>
        <taxon>Pseudomonadati</taxon>
        <taxon>Pseudomonadota</taxon>
        <taxon>Alphaproteobacteria</taxon>
        <taxon>Hyphomicrobiales</taxon>
        <taxon>Rhizobiaceae</taxon>
        <taxon>Rhizobium/Agrobacterium group</taxon>
        <taxon>Agrobacterium</taxon>
        <taxon>Agrobacterium tumefaciens complex</taxon>
    </lineage>
</organism>
<evidence type="ECO:0000313" key="3">
    <source>
        <dbReference type="Proteomes" id="UP000035017"/>
    </source>
</evidence>
<dbReference type="EMBL" id="JXQV01000003">
    <property type="protein sequence ID" value="KIQ05019.1"/>
    <property type="molecule type" value="Genomic_DNA"/>
</dbReference>
<dbReference type="AlphaFoldDB" id="A0A0D0L2A8"/>
<sequence length="104" mass="11097">MTERTSSKPGFGRVAIAIVAICAAIFAISKTSTTEQVASQNTTETETYRLLQALGNSENEAARGLSKSECERRKQDLKVVSTSLGTYNEATGYGSITCLPESSL</sequence>
<proteinExistence type="predicted"/>
<accession>A0A0D0L2A8</accession>
<protein>
    <submittedName>
        <fullName evidence="2">Uncharacterized protein</fullName>
    </submittedName>
</protein>
<gene>
    <name evidence="2" type="ORF">RU07_02110</name>
</gene>
<keyword evidence="1" id="KW-0472">Membrane</keyword>